<dbReference type="EMBL" id="CACTIH010000138">
    <property type="protein sequence ID" value="CAA2955097.1"/>
    <property type="molecule type" value="Genomic_DNA"/>
</dbReference>
<proteinExistence type="predicted"/>
<accession>A0A8S0PQW3</accession>
<name>A0A8S0PQW3_OLEEU</name>
<protein>
    <submittedName>
        <fullName evidence="1">Uncharacterized protein</fullName>
    </submittedName>
</protein>
<dbReference type="AlphaFoldDB" id="A0A8S0PQW3"/>
<comment type="caution">
    <text evidence="1">The sequence shown here is derived from an EMBL/GenBank/DDBJ whole genome shotgun (WGS) entry which is preliminary data.</text>
</comment>
<reference evidence="1 2" key="1">
    <citation type="submission" date="2019-12" db="EMBL/GenBank/DDBJ databases">
        <authorList>
            <person name="Alioto T."/>
            <person name="Alioto T."/>
            <person name="Gomez Garrido J."/>
        </authorList>
    </citation>
    <scope>NUCLEOTIDE SEQUENCE [LARGE SCALE GENOMIC DNA]</scope>
</reference>
<evidence type="ECO:0000313" key="1">
    <source>
        <dbReference type="EMBL" id="CAA2955097.1"/>
    </source>
</evidence>
<evidence type="ECO:0000313" key="2">
    <source>
        <dbReference type="Proteomes" id="UP000594638"/>
    </source>
</evidence>
<sequence length="187" mass="21267">MEIDDVKAQFLSIKADRSHKLNIVVCTEENINTDLMEIKSELKFLSNFMTAMVTSSMDQIVNRFKEIGKNVGESVDRKGKGKKYPDVQTFDLMNVELPSFDLGIYYTEPTPNVCNTPDMLQSDQLQEQIDTVISRIVMDSKVAHQKVFPTSARSSGLPLKRVSRVVRYYSPHSFLTKGNRARARTIL</sequence>
<keyword evidence="2" id="KW-1185">Reference proteome</keyword>
<organism evidence="1 2">
    <name type="scientific">Olea europaea subsp. europaea</name>
    <dbReference type="NCBI Taxonomy" id="158383"/>
    <lineage>
        <taxon>Eukaryota</taxon>
        <taxon>Viridiplantae</taxon>
        <taxon>Streptophyta</taxon>
        <taxon>Embryophyta</taxon>
        <taxon>Tracheophyta</taxon>
        <taxon>Spermatophyta</taxon>
        <taxon>Magnoliopsida</taxon>
        <taxon>eudicotyledons</taxon>
        <taxon>Gunneridae</taxon>
        <taxon>Pentapetalae</taxon>
        <taxon>asterids</taxon>
        <taxon>lamiids</taxon>
        <taxon>Lamiales</taxon>
        <taxon>Oleaceae</taxon>
        <taxon>Oleeae</taxon>
        <taxon>Olea</taxon>
    </lineage>
</organism>
<dbReference type="Gramene" id="OE9A055046T1">
    <property type="protein sequence ID" value="OE9A055046C1"/>
    <property type="gene ID" value="OE9A055046"/>
</dbReference>
<dbReference type="Proteomes" id="UP000594638">
    <property type="component" value="Unassembled WGS sequence"/>
</dbReference>
<gene>
    <name evidence="1" type="ORF">OLEA9_A055046</name>
</gene>